<name>A0ABV5AJI2_9BACL</name>
<dbReference type="InterPro" id="IPR036514">
    <property type="entry name" value="SGNH_hydro_sf"/>
</dbReference>
<evidence type="ECO:0000313" key="2">
    <source>
        <dbReference type="EMBL" id="MFB5192433.1"/>
    </source>
</evidence>
<keyword evidence="3" id="KW-1185">Reference proteome</keyword>
<dbReference type="Proteomes" id="UP001579974">
    <property type="component" value="Unassembled WGS sequence"/>
</dbReference>
<dbReference type="SUPFAM" id="SSF52266">
    <property type="entry name" value="SGNH hydrolase"/>
    <property type="match status" value="1"/>
</dbReference>
<accession>A0ABV5AJI2</accession>
<gene>
    <name evidence="2" type="ORF">KKP3000_001636</name>
</gene>
<dbReference type="Gene3D" id="3.40.50.1110">
    <property type="entry name" value="SGNH hydrolase"/>
    <property type="match status" value="1"/>
</dbReference>
<dbReference type="InterPro" id="IPR013830">
    <property type="entry name" value="SGNH_hydro"/>
</dbReference>
<dbReference type="GO" id="GO:0016787">
    <property type="term" value="F:hydrolase activity"/>
    <property type="evidence" value="ECO:0007669"/>
    <property type="project" value="UniProtKB-KW"/>
</dbReference>
<dbReference type="RefSeq" id="WP_275473264.1">
    <property type="nucleotide sequence ID" value="NZ_CP162940.1"/>
</dbReference>
<feature type="domain" description="SGNH hydrolase-type esterase" evidence="1">
    <location>
        <begin position="83"/>
        <end position="271"/>
    </location>
</feature>
<dbReference type="EMBL" id="JBDXSU010000022">
    <property type="protein sequence ID" value="MFB5192433.1"/>
    <property type="molecule type" value="Genomic_DNA"/>
</dbReference>
<organism evidence="2 3">
    <name type="scientific">Alicyclobacillus fastidiosus</name>
    <dbReference type="NCBI Taxonomy" id="392011"/>
    <lineage>
        <taxon>Bacteria</taxon>
        <taxon>Bacillati</taxon>
        <taxon>Bacillota</taxon>
        <taxon>Bacilli</taxon>
        <taxon>Bacillales</taxon>
        <taxon>Alicyclobacillaceae</taxon>
        <taxon>Alicyclobacillus</taxon>
    </lineage>
</organism>
<reference evidence="2 3" key="1">
    <citation type="journal article" date="2024" name="Int. J. Mol. Sci.">
        <title>Exploration of Alicyclobacillus spp. Genome in Search of Antibiotic Resistance.</title>
        <authorList>
            <person name="Bucka-Kolendo J."/>
            <person name="Kiousi D.E."/>
            <person name="Dekowska A."/>
            <person name="Mikolajczuk-Szczyrba A."/>
            <person name="Karadedos D.M."/>
            <person name="Michael P."/>
            <person name="Galanis A."/>
            <person name="Sokolowska B."/>
        </authorList>
    </citation>
    <scope>NUCLEOTIDE SEQUENCE [LARGE SCALE GENOMIC DNA]</scope>
    <source>
        <strain evidence="2 3">KKP 3000</strain>
    </source>
</reference>
<keyword evidence="2" id="KW-0378">Hydrolase</keyword>
<comment type="caution">
    <text evidence="2">The sequence shown here is derived from an EMBL/GenBank/DDBJ whole genome shotgun (WGS) entry which is preliminary data.</text>
</comment>
<protein>
    <submittedName>
        <fullName evidence="2">SGNH/GDSL hydrolase family protein</fullName>
    </submittedName>
</protein>
<evidence type="ECO:0000259" key="1">
    <source>
        <dbReference type="Pfam" id="PF13472"/>
    </source>
</evidence>
<proteinExistence type="predicted"/>
<evidence type="ECO:0000313" key="3">
    <source>
        <dbReference type="Proteomes" id="UP001579974"/>
    </source>
</evidence>
<sequence length="291" mass="32167">MKRKRFWLYTGCIAALVSIVSVYSVQLKDKRISGGRTSTVSMKTAARHTTSSHTQSLTIASPQNSWTTWPVALKKDQAYTVVAIGGSAADGTGDAVGEGGYLARAFRTVNATQDVNYHFINQSKVGYGPIQYDDTQLSPALLNDSQMERLFKDYKPNMLVISFGMLDDIDKKTPMGQIKQALHDEIESAINQHVVVVIVTPPSTYASETYYKAPLNAYVQAEMGVVEEFHNPNIYVIPLAQQMDQYIKSHHQTIKMYEADSWHPNAAGHALAGNLLAQDIIHKFLLANAKA</sequence>
<dbReference type="CDD" id="cd00229">
    <property type="entry name" value="SGNH_hydrolase"/>
    <property type="match status" value="1"/>
</dbReference>
<dbReference type="Pfam" id="PF13472">
    <property type="entry name" value="Lipase_GDSL_2"/>
    <property type="match status" value="1"/>
</dbReference>